<feature type="compositionally biased region" description="Basic and acidic residues" evidence="1">
    <location>
        <begin position="154"/>
        <end position="165"/>
    </location>
</feature>
<dbReference type="EMBL" id="ML770228">
    <property type="protein sequence ID" value="KAE9384078.1"/>
    <property type="molecule type" value="Genomic_DNA"/>
</dbReference>
<name>A0A6A4GF48_9AGAR</name>
<evidence type="ECO:0000256" key="1">
    <source>
        <dbReference type="SAM" id="MobiDB-lite"/>
    </source>
</evidence>
<accession>A0A6A4GF48</accession>
<dbReference type="AlphaFoldDB" id="A0A6A4GF48"/>
<keyword evidence="3" id="KW-1185">Reference proteome</keyword>
<reference evidence="2" key="1">
    <citation type="journal article" date="2019" name="Environ. Microbiol.">
        <title>Fungal ecological strategies reflected in gene transcription - a case study of two litter decomposers.</title>
        <authorList>
            <person name="Barbi F."/>
            <person name="Kohler A."/>
            <person name="Barry K."/>
            <person name="Baskaran P."/>
            <person name="Daum C."/>
            <person name="Fauchery L."/>
            <person name="Ihrmark K."/>
            <person name="Kuo A."/>
            <person name="LaButti K."/>
            <person name="Lipzen A."/>
            <person name="Morin E."/>
            <person name="Grigoriev I.V."/>
            <person name="Henrissat B."/>
            <person name="Lindahl B."/>
            <person name="Martin F."/>
        </authorList>
    </citation>
    <scope>NUCLEOTIDE SEQUENCE</scope>
    <source>
        <strain evidence="2">JB14</strain>
    </source>
</reference>
<protein>
    <submittedName>
        <fullName evidence="2">Uncharacterized protein</fullName>
    </submittedName>
</protein>
<dbReference type="Proteomes" id="UP000799118">
    <property type="component" value="Unassembled WGS sequence"/>
</dbReference>
<evidence type="ECO:0000313" key="2">
    <source>
        <dbReference type="EMBL" id="KAE9384078.1"/>
    </source>
</evidence>
<sequence length="217" mass="23165">MVNVPFLTIPSNNPSTAPGVATTSQELASRSYGPSSVPPAAFTVDVTPSFNGSEPLTPSAAFSAVEADTEDTTTSVDIGLSFTNAETFAEPPASALVNFPMAEAQDSRAKVAEVQDLRAEVEDSMDVKSDRGITKEKEVDDDEGGSDLESIPDGNERADANESKGKQSRYVQKLTAKASGCKGEQKKAVKETGNFHRQVTSEHGKWEKIIVKVVEQR</sequence>
<feature type="region of interest" description="Disordered" evidence="1">
    <location>
        <begin position="1"/>
        <end position="24"/>
    </location>
</feature>
<gene>
    <name evidence="2" type="ORF">BT96DRAFT_1008447</name>
</gene>
<evidence type="ECO:0000313" key="3">
    <source>
        <dbReference type="Proteomes" id="UP000799118"/>
    </source>
</evidence>
<organism evidence="2 3">
    <name type="scientific">Gymnopus androsaceus JB14</name>
    <dbReference type="NCBI Taxonomy" id="1447944"/>
    <lineage>
        <taxon>Eukaryota</taxon>
        <taxon>Fungi</taxon>
        <taxon>Dikarya</taxon>
        <taxon>Basidiomycota</taxon>
        <taxon>Agaricomycotina</taxon>
        <taxon>Agaricomycetes</taxon>
        <taxon>Agaricomycetidae</taxon>
        <taxon>Agaricales</taxon>
        <taxon>Marasmiineae</taxon>
        <taxon>Omphalotaceae</taxon>
        <taxon>Gymnopus</taxon>
    </lineage>
</organism>
<feature type="region of interest" description="Disordered" evidence="1">
    <location>
        <begin position="120"/>
        <end position="171"/>
    </location>
</feature>
<feature type="compositionally biased region" description="Polar residues" evidence="1">
    <location>
        <begin position="9"/>
        <end position="24"/>
    </location>
</feature>
<proteinExistence type="predicted"/>
<feature type="compositionally biased region" description="Basic and acidic residues" evidence="1">
    <location>
        <begin position="120"/>
        <end position="138"/>
    </location>
</feature>